<gene>
    <name evidence="1" type="ORF">GGD71_004747</name>
</gene>
<evidence type="ECO:0000313" key="1">
    <source>
        <dbReference type="EMBL" id="MBB4223956.1"/>
    </source>
</evidence>
<accession>A0A840FN30</accession>
<organism evidence="1 2">
    <name type="scientific">Variovorax guangxiensis</name>
    <dbReference type="NCBI Taxonomy" id="1775474"/>
    <lineage>
        <taxon>Bacteria</taxon>
        <taxon>Pseudomonadati</taxon>
        <taxon>Pseudomonadota</taxon>
        <taxon>Betaproteobacteria</taxon>
        <taxon>Burkholderiales</taxon>
        <taxon>Comamonadaceae</taxon>
        <taxon>Variovorax</taxon>
    </lineage>
</organism>
<evidence type="ECO:0000313" key="2">
    <source>
        <dbReference type="Proteomes" id="UP000524450"/>
    </source>
</evidence>
<sequence length="32" mass="3610">MTETAHYIETYKSLITLSVAVSSSVHWQTVVQ</sequence>
<name>A0A840FN30_9BURK</name>
<dbReference type="Proteomes" id="UP000524450">
    <property type="component" value="Unassembled WGS sequence"/>
</dbReference>
<protein>
    <submittedName>
        <fullName evidence="1">Uncharacterized protein</fullName>
    </submittedName>
</protein>
<dbReference type="AlphaFoldDB" id="A0A840FN30"/>
<proteinExistence type="predicted"/>
<comment type="caution">
    <text evidence="1">The sequence shown here is derived from an EMBL/GenBank/DDBJ whole genome shotgun (WGS) entry which is preliminary data.</text>
</comment>
<dbReference type="EMBL" id="JACIFZ010000006">
    <property type="protein sequence ID" value="MBB4223956.1"/>
    <property type="molecule type" value="Genomic_DNA"/>
</dbReference>
<reference evidence="1 2" key="1">
    <citation type="submission" date="2020-08" db="EMBL/GenBank/DDBJ databases">
        <title>Genomic Encyclopedia of Type Strains, Phase IV (KMG-V): Genome sequencing to study the core and pangenomes of soil and plant-associated prokaryotes.</title>
        <authorList>
            <person name="Whitman W."/>
        </authorList>
    </citation>
    <scope>NUCLEOTIDE SEQUENCE [LARGE SCALE GENOMIC DNA]</scope>
    <source>
        <strain evidence="1 2">34/80</strain>
    </source>
</reference>